<dbReference type="AlphaFoldDB" id="A0A8J3P266"/>
<evidence type="ECO:0000313" key="2">
    <source>
        <dbReference type="Proteomes" id="UP000659904"/>
    </source>
</evidence>
<evidence type="ECO:0000313" key="1">
    <source>
        <dbReference type="EMBL" id="GIF99050.1"/>
    </source>
</evidence>
<protein>
    <submittedName>
        <fullName evidence="1">Uncharacterized protein</fullName>
    </submittedName>
</protein>
<name>A0A8J3P266_9ACTN</name>
<keyword evidence="2" id="KW-1185">Reference proteome</keyword>
<accession>A0A8J3P266</accession>
<gene>
    <name evidence="1" type="ORF">Cci01nite_41440</name>
</gene>
<reference evidence="1 2" key="1">
    <citation type="submission" date="2021-01" db="EMBL/GenBank/DDBJ databases">
        <title>Whole genome shotgun sequence of Catellatospora citrea NBRC 14495.</title>
        <authorList>
            <person name="Komaki H."/>
            <person name="Tamura T."/>
        </authorList>
    </citation>
    <scope>NUCLEOTIDE SEQUENCE [LARGE SCALE GENOMIC DNA]</scope>
    <source>
        <strain evidence="1 2">NBRC 14495</strain>
    </source>
</reference>
<comment type="caution">
    <text evidence="1">The sequence shown here is derived from an EMBL/GenBank/DDBJ whole genome shotgun (WGS) entry which is preliminary data.</text>
</comment>
<sequence>MITAKGDGRLWVYGSVKTFVDLPHVDSLASGTAPLPADAFALGTPARSSWRTWGRLHC</sequence>
<dbReference type="Proteomes" id="UP000659904">
    <property type="component" value="Unassembled WGS sequence"/>
</dbReference>
<dbReference type="RefSeq" id="WP_170213207.1">
    <property type="nucleotide sequence ID" value="NZ_BONH01000019.1"/>
</dbReference>
<organism evidence="1 2">
    <name type="scientific">Catellatospora citrea</name>
    <dbReference type="NCBI Taxonomy" id="53366"/>
    <lineage>
        <taxon>Bacteria</taxon>
        <taxon>Bacillati</taxon>
        <taxon>Actinomycetota</taxon>
        <taxon>Actinomycetes</taxon>
        <taxon>Micromonosporales</taxon>
        <taxon>Micromonosporaceae</taxon>
        <taxon>Catellatospora</taxon>
    </lineage>
</organism>
<proteinExistence type="predicted"/>
<dbReference type="EMBL" id="BONH01000019">
    <property type="protein sequence ID" value="GIF99050.1"/>
    <property type="molecule type" value="Genomic_DNA"/>
</dbReference>